<dbReference type="SUPFAM" id="SSF55073">
    <property type="entry name" value="Nucleotide cyclase"/>
    <property type="match status" value="1"/>
</dbReference>
<dbReference type="GO" id="GO:0004383">
    <property type="term" value="F:guanylate cyclase activity"/>
    <property type="evidence" value="ECO:0007669"/>
    <property type="project" value="UniProtKB-EC"/>
</dbReference>
<dbReference type="InterPro" id="IPR043128">
    <property type="entry name" value="Rev_trsase/Diguanyl_cyclase"/>
</dbReference>
<feature type="domain" description="GGDEF" evidence="4">
    <location>
        <begin position="193"/>
        <end position="327"/>
    </location>
</feature>
<dbReference type="Gene3D" id="3.30.70.270">
    <property type="match status" value="1"/>
</dbReference>
<dbReference type="InterPro" id="IPR052163">
    <property type="entry name" value="DGC-Regulatory_Protein"/>
</dbReference>
<dbReference type="PROSITE" id="PS50887">
    <property type="entry name" value="GGDEF"/>
    <property type="match status" value="1"/>
</dbReference>
<keyword evidence="2" id="KW-0547">Nucleotide-binding</keyword>
<name>A0A545SVC0_9RHOB</name>
<evidence type="ECO:0000259" key="4">
    <source>
        <dbReference type="PROSITE" id="PS50887"/>
    </source>
</evidence>
<evidence type="ECO:0000313" key="6">
    <source>
        <dbReference type="Proteomes" id="UP000315816"/>
    </source>
</evidence>
<organism evidence="5 6">
    <name type="scientific">Aliiroseovarius halocynthiae</name>
    <dbReference type="NCBI Taxonomy" id="985055"/>
    <lineage>
        <taxon>Bacteria</taxon>
        <taxon>Pseudomonadati</taxon>
        <taxon>Pseudomonadota</taxon>
        <taxon>Alphaproteobacteria</taxon>
        <taxon>Rhodobacterales</taxon>
        <taxon>Paracoccaceae</taxon>
        <taxon>Aliiroseovarius</taxon>
    </lineage>
</organism>
<dbReference type="InterPro" id="IPR042463">
    <property type="entry name" value="HNOB_dom_associated_sf"/>
</dbReference>
<dbReference type="GO" id="GO:0000166">
    <property type="term" value="F:nucleotide binding"/>
    <property type="evidence" value="ECO:0007669"/>
    <property type="project" value="UniProtKB-KW"/>
</dbReference>
<reference evidence="5 6" key="1">
    <citation type="submission" date="2019-06" db="EMBL/GenBank/DDBJ databases">
        <title>A novel species of marine bacteria.</title>
        <authorList>
            <person name="Wang Y."/>
        </authorList>
    </citation>
    <scope>NUCLEOTIDE SEQUENCE [LARGE SCALE GENOMIC DNA]</scope>
    <source>
        <strain evidence="5 6">MA1-10</strain>
    </source>
</reference>
<dbReference type="Gene3D" id="3.30.450.260">
    <property type="entry name" value="Haem NO binding associated domain"/>
    <property type="match status" value="1"/>
</dbReference>
<sequence length="327" mass="35841">MNIERPISLTYGALDHVLPMHMMIDSNGIVQHAGPTIQKVFSNRKIVGRNVFGLLELRRPRNITRIEDVAKIDAKRVQLRTRDSFHTPLTGAVALMPGLDYVLLNLSFGYSIAEAVVRYELAGSDFAPTDLAVEMLYLVEAKSAAMDIASQLAHRLQDEKEMAQSQALTDGLTGLANRRALDVRLDRQLLRKMPFSLMHLDLDFFKSVNDTYGHAAGDAVLEAVAQILCDETRRDDLVARVGGDEFVIVLDDQVDPTVLEQIAARLIKCIEAPIVFQGRECKVSASIGVVSSTSYTSPDPALMADDADKALYASKHAGRAAYTIAGS</sequence>
<dbReference type="OrthoDB" id="9812260at2"/>
<dbReference type="Proteomes" id="UP000315816">
    <property type="component" value="Unassembled WGS sequence"/>
</dbReference>
<evidence type="ECO:0000256" key="3">
    <source>
        <dbReference type="ARBA" id="ARBA00023293"/>
    </source>
</evidence>
<dbReference type="PANTHER" id="PTHR46663:SF2">
    <property type="entry name" value="GGDEF DOMAIN-CONTAINING PROTEIN"/>
    <property type="match status" value="1"/>
</dbReference>
<comment type="caution">
    <text evidence="5">The sequence shown here is derived from an EMBL/GenBank/DDBJ whole genome shotgun (WGS) entry which is preliminary data.</text>
</comment>
<evidence type="ECO:0000313" key="5">
    <source>
        <dbReference type="EMBL" id="TQV68906.1"/>
    </source>
</evidence>
<keyword evidence="3" id="KW-0141">cGMP biosynthesis</keyword>
<gene>
    <name evidence="5" type="ORF">FIL88_04840</name>
</gene>
<dbReference type="CDD" id="cd01949">
    <property type="entry name" value="GGDEF"/>
    <property type="match status" value="1"/>
</dbReference>
<evidence type="ECO:0000256" key="2">
    <source>
        <dbReference type="ARBA" id="ARBA00022741"/>
    </source>
</evidence>
<dbReference type="PANTHER" id="PTHR46663">
    <property type="entry name" value="DIGUANYLATE CYCLASE DGCT-RELATED"/>
    <property type="match status" value="1"/>
</dbReference>
<proteinExistence type="predicted"/>
<keyword evidence="6" id="KW-1185">Reference proteome</keyword>
<evidence type="ECO:0000256" key="1">
    <source>
        <dbReference type="ARBA" id="ARBA00012202"/>
    </source>
</evidence>
<dbReference type="AlphaFoldDB" id="A0A545SVC0"/>
<dbReference type="InterPro" id="IPR029787">
    <property type="entry name" value="Nucleotide_cyclase"/>
</dbReference>
<protein>
    <recommendedName>
        <fullName evidence="1">guanylate cyclase</fullName>
        <ecNumber evidence="1">4.6.1.2</ecNumber>
    </recommendedName>
</protein>
<dbReference type="Pfam" id="PF07701">
    <property type="entry name" value="HNOBA"/>
    <property type="match status" value="1"/>
</dbReference>
<dbReference type="SMART" id="SM00267">
    <property type="entry name" value="GGDEF"/>
    <property type="match status" value="1"/>
</dbReference>
<dbReference type="EMBL" id="VICH01000004">
    <property type="protein sequence ID" value="TQV68906.1"/>
    <property type="molecule type" value="Genomic_DNA"/>
</dbReference>
<dbReference type="Pfam" id="PF00990">
    <property type="entry name" value="GGDEF"/>
    <property type="match status" value="1"/>
</dbReference>
<accession>A0A545SVC0</accession>
<dbReference type="InterPro" id="IPR011645">
    <property type="entry name" value="HNOB_dom_associated"/>
</dbReference>
<dbReference type="InterPro" id="IPR000160">
    <property type="entry name" value="GGDEF_dom"/>
</dbReference>
<dbReference type="NCBIfam" id="TIGR00254">
    <property type="entry name" value="GGDEF"/>
    <property type="match status" value="1"/>
</dbReference>
<dbReference type="RefSeq" id="WP_142852661.1">
    <property type="nucleotide sequence ID" value="NZ_FXWW01000001.1"/>
</dbReference>
<dbReference type="EC" id="4.6.1.2" evidence="1"/>
<dbReference type="FunFam" id="3.30.70.270:FF:000001">
    <property type="entry name" value="Diguanylate cyclase domain protein"/>
    <property type="match status" value="1"/>
</dbReference>